<proteinExistence type="predicted"/>
<gene>
    <name evidence="2" type="ORF">RRG08_048819</name>
</gene>
<reference evidence="2" key="1">
    <citation type="journal article" date="2023" name="G3 (Bethesda)">
        <title>A reference genome for the long-term kleptoplast-retaining sea slug Elysia crispata morphotype clarki.</title>
        <authorList>
            <person name="Eastman K.E."/>
            <person name="Pendleton A.L."/>
            <person name="Shaikh M.A."/>
            <person name="Suttiyut T."/>
            <person name="Ogas R."/>
            <person name="Tomko P."/>
            <person name="Gavelis G."/>
            <person name="Widhalm J.R."/>
            <person name="Wisecaver J.H."/>
        </authorList>
    </citation>
    <scope>NUCLEOTIDE SEQUENCE</scope>
    <source>
        <strain evidence="2">ECLA1</strain>
    </source>
</reference>
<dbReference type="AlphaFoldDB" id="A0AAE1B4A7"/>
<name>A0AAE1B4A7_9GAST</name>
<dbReference type="EMBL" id="JAWDGP010000586">
    <property type="protein sequence ID" value="KAK3799312.1"/>
    <property type="molecule type" value="Genomic_DNA"/>
</dbReference>
<accession>A0AAE1B4A7</accession>
<evidence type="ECO:0000256" key="1">
    <source>
        <dbReference type="SAM" id="MobiDB-lite"/>
    </source>
</evidence>
<evidence type="ECO:0000313" key="2">
    <source>
        <dbReference type="EMBL" id="KAK3799312.1"/>
    </source>
</evidence>
<organism evidence="2 3">
    <name type="scientific">Elysia crispata</name>
    <name type="common">lettuce slug</name>
    <dbReference type="NCBI Taxonomy" id="231223"/>
    <lineage>
        <taxon>Eukaryota</taxon>
        <taxon>Metazoa</taxon>
        <taxon>Spiralia</taxon>
        <taxon>Lophotrochozoa</taxon>
        <taxon>Mollusca</taxon>
        <taxon>Gastropoda</taxon>
        <taxon>Heterobranchia</taxon>
        <taxon>Euthyneura</taxon>
        <taxon>Panpulmonata</taxon>
        <taxon>Sacoglossa</taxon>
        <taxon>Placobranchoidea</taxon>
        <taxon>Plakobranchidae</taxon>
        <taxon>Elysia</taxon>
    </lineage>
</organism>
<protein>
    <submittedName>
        <fullName evidence="2">Uncharacterized protein</fullName>
    </submittedName>
</protein>
<dbReference type="Proteomes" id="UP001283361">
    <property type="component" value="Unassembled WGS sequence"/>
</dbReference>
<comment type="caution">
    <text evidence="2">The sequence shown here is derived from an EMBL/GenBank/DDBJ whole genome shotgun (WGS) entry which is preliminary data.</text>
</comment>
<evidence type="ECO:0000313" key="3">
    <source>
        <dbReference type="Proteomes" id="UP001283361"/>
    </source>
</evidence>
<keyword evidence="3" id="KW-1185">Reference proteome</keyword>
<sequence length="148" mass="17144">MEGDASICCEPLEEHSGQMFDWWRYSKDGRIVNPPKVPPPPPPIIRPPLRTDQLCWPMYQVSRFESIAKESEETKPETSDCEPSKDFWPSKEKTRCVHDIKREHARPPWIPASNPHNTSCCGRVSYPPPYTRNCGDRQKPVQPFICRP</sequence>
<feature type="region of interest" description="Disordered" evidence="1">
    <location>
        <begin position="68"/>
        <end position="89"/>
    </location>
</feature>